<dbReference type="InterPro" id="IPR006620">
    <property type="entry name" value="Pro_4_hyd_alph"/>
</dbReference>
<keyword evidence="8" id="KW-1185">Reference proteome</keyword>
<sequence>MTTESLQRDRYDVRSYVQYFDAALPVPFCEQLIASFHQSVEHQLVRGKGWRAGLDESAWTELDLTPLADDAFKGFFYRQIDEYLERYNRSLGLTIDVPSSNVIAPLRIKRYIAGSGDGFQPHFDSLGEVASRYLVFLWYLNDVEQGGETRFCDLGLSVQARAGRLLVFPPYWMYQHAGLPPQSNDKYILSTYLMFPAASIQGGGL</sequence>
<dbReference type="Pfam" id="PF13640">
    <property type="entry name" value="2OG-FeII_Oxy_3"/>
    <property type="match status" value="1"/>
</dbReference>
<evidence type="ECO:0000256" key="5">
    <source>
        <dbReference type="ARBA" id="ARBA00023004"/>
    </source>
</evidence>
<dbReference type="SMART" id="SM00702">
    <property type="entry name" value="P4Hc"/>
    <property type="match status" value="1"/>
</dbReference>
<evidence type="ECO:0000256" key="4">
    <source>
        <dbReference type="ARBA" id="ARBA00023002"/>
    </source>
</evidence>
<reference evidence="7 8" key="1">
    <citation type="journal article" date="2018" name="Genet. Mol. Biol.">
        <title>The genome sequence of Dyella jiangningensis FCAV SCS01 from a lignocellulose-decomposing microbial consortium metagenome reveals potential for biotechnological applications.</title>
        <authorList>
            <person name="Desiderato J.G."/>
            <person name="Alvarenga D.O."/>
            <person name="Constancio M.T.L."/>
            <person name="Alves L.M.C."/>
            <person name="Varani A.M."/>
        </authorList>
    </citation>
    <scope>NUCLEOTIDE SEQUENCE [LARGE SCALE GENOMIC DNA]</scope>
    <source>
        <strain evidence="7 8">FCAV SCS01</strain>
    </source>
</reference>
<dbReference type="GO" id="GO:0004656">
    <property type="term" value="F:procollagen-proline 4-dioxygenase activity"/>
    <property type="evidence" value="ECO:0007669"/>
    <property type="project" value="TreeGrafter"/>
</dbReference>
<organism evidence="7 8">
    <name type="scientific">Dyella jiangningensis</name>
    <dbReference type="NCBI Taxonomy" id="1379159"/>
    <lineage>
        <taxon>Bacteria</taxon>
        <taxon>Pseudomonadati</taxon>
        <taxon>Pseudomonadota</taxon>
        <taxon>Gammaproteobacteria</taxon>
        <taxon>Lysobacterales</taxon>
        <taxon>Rhodanobacteraceae</taxon>
        <taxon>Dyella</taxon>
    </lineage>
</organism>
<evidence type="ECO:0000256" key="1">
    <source>
        <dbReference type="ARBA" id="ARBA00001961"/>
    </source>
</evidence>
<comment type="caution">
    <text evidence="7">The sequence shown here is derived from an EMBL/GenBank/DDBJ whole genome shotgun (WGS) entry which is preliminary data.</text>
</comment>
<keyword evidence="5" id="KW-0408">Iron</keyword>
<evidence type="ECO:0000259" key="6">
    <source>
        <dbReference type="SMART" id="SM00702"/>
    </source>
</evidence>
<keyword evidence="4" id="KW-0560">Oxidoreductase</keyword>
<name>A0A328P5G0_9GAMM</name>
<evidence type="ECO:0000256" key="3">
    <source>
        <dbReference type="ARBA" id="ARBA00022964"/>
    </source>
</evidence>
<keyword evidence="3" id="KW-0223">Dioxygenase</keyword>
<comment type="cofactor">
    <cofactor evidence="1">
        <name>L-ascorbate</name>
        <dbReference type="ChEBI" id="CHEBI:38290"/>
    </cofactor>
</comment>
<evidence type="ECO:0000313" key="7">
    <source>
        <dbReference type="EMBL" id="RAO75835.1"/>
    </source>
</evidence>
<dbReference type="PANTHER" id="PTHR10869:SF226">
    <property type="entry name" value="PROLYL 4-HYDROXYLASE ALPHA SUBUNIT DOMAIN-CONTAINING PROTEIN"/>
    <property type="match status" value="1"/>
</dbReference>
<dbReference type="PANTHER" id="PTHR10869">
    <property type="entry name" value="PROLYL 4-HYDROXYLASE ALPHA SUBUNIT"/>
    <property type="match status" value="1"/>
</dbReference>
<gene>
    <name evidence="7" type="ORF">CA260_17550</name>
</gene>
<dbReference type="Gene3D" id="2.60.120.620">
    <property type="entry name" value="q2cbj1_9rhob like domain"/>
    <property type="match status" value="1"/>
</dbReference>
<dbReference type="AlphaFoldDB" id="A0A328P5G0"/>
<feature type="domain" description="Prolyl 4-hydroxylase alpha subunit" evidence="6">
    <location>
        <begin position="15"/>
        <end position="194"/>
    </location>
</feature>
<dbReference type="InterPro" id="IPR045054">
    <property type="entry name" value="P4HA-like"/>
</dbReference>
<evidence type="ECO:0000256" key="2">
    <source>
        <dbReference type="ARBA" id="ARBA00022723"/>
    </source>
</evidence>
<protein>
    <submittedName>
        <fullName evidence="7">2OG-Fe(II) oxygenase</fullName>
    </submittedName>
</protein>
<dbReference type="Proteomes" id="UP000248926">
    <property type="component" value="Unassembled WGS sequence"/>
</dbReference>
<dbReference type="EMBL" id="NFZS01000004">
    <property type="protein sequence ID" value="RAO75835.1"/>
    <property type="molecule type" value="Genomic_DNA"/>
</dbReference>
<dbReference type="RefSeq" id="WP_111984296.1">
    <property type="nucleotide sequence ID" value="NZ_NFZS01000004.1"/>
</dbReference>
<keyword evidence="2" id="KW-0479">Metal-binding</keyword>
<proteinExistence type="predicted"/>
<accession>A0A328P5G0</accession>
<dbReference type="GO" id="GO:0005506">
    <property type="term" value="F:iron ion binding"/>
    <property type="evidence" value="ECO:0007669"/>
    <property type="project" value="InterPro"/>
</dbReference>
<dbReference type="GO" id="GO:0031418">
    <property type="term" value="F:L-ascorbic acid binding"/>
    <property type="evidence" value="ECO:0007669"/>
    <property type="project" value="InterPro"/>
</dbReference>
<evidence type="ECO:0000313" key="8">
    <source>
        <dbReference type="Proteomes" id="UP000248926"/>
    </source>
</evidence>
<dbReference type="OrthoDB" id="564897at2"/>
<dbReference type="InterPro" id="IPR044862">
    <property type="entry name" value="Pro_4_hyd_alph_FE2OG_OXY"/>
</dbReference>